<sequence>MKHLLLVTVLFLLAGCNPEASKQQKFFTATDSKRTSLLVLSMKDNQFYGQYKVRYAESIIDSGEVRGVVIGDTLKGRFTYISYGGSKEVKPFLLLKRGDTLKLGSGNVYTYLKIPYYTQESIRFKEEDFQFLPIEEDVFKRLEANMN</sequence>
<dbReference type="EMBL" id="FMTY01000001">
    <property type="protein sequence ID" value="SCX00167.1"/>
    <property type="molecule type" value="Genomic_DNA"/>
</dbReference>
<name>A0A1G4V2H5_9FLAO</name>
<proteinExistence type="predicted"/>
<evidence type="ECO:0000313" key="1">
    <source>
        <dbReference type="EMBL" id="SCX00167.1"/>
    </source>
</evidence>
<dbReference type="RefSeq" id="WP_023575198.1">
    <property type="nucleotide sequence ID" value="NZ_CBCSBQ010000013.1"/>
</dbReference>
<reference evidence="1 2" key="1">
    <citation type="submission" date="2016-10" db="EMBL/GenBank/DDBJ databases">
        <authorList>
            <person name="de Groot N.N."/>
        </authorList>
    </citation>
    <scope>NUCLEOTIDE SEQUENCE [LARGE SCALE GENOMIC DNA]</scope>
    <source>
        <strain evidence="1 2">CGMCC 1.3801</strain>
    </source>
</reference>
<dbReference type="STRING" id="329186.SAMN02927925_00109"/>
<protein>
    <recommendedName>
        <fullName evidence="3">Lipoprotein</fullName>
    </recommendedName>
</protein>
<evidence type="ECO:0000313" key="2">
    <source>
        <dbReference type="Proteomes" id="UP000182124"/>
    </source>
</evidence>
<gene>
    <name evidence="1" type="ORF">SAMN02927925_00109</name>
</gene>
<dbReference type="eggNOG" id="ENOG50343XQ">
    <property type="taxonomic scope" value="Bacteria"/>
</dbReference>
<accession>A0A1G4V2H5</accession>
<evidence type="ECO:0008006" key="3">
    <source>
        <dbReference type="Google" id="ProtNLM"/>
    </source>
</evidence>
<dbReference type="PROSITE" id="PS51257">
    <property type="entry name" value="PROKAR_LIPOPROTEIN"/>
    <property type="match status" value="1"/>
</dbReference>
<organism evidence="1 2">
    <name type="scientific">Flavobacterium saliperosum</name>
    <dbReference type="NCBI Taxonomy" id="329186"/>
    <lineage>
        <taxon>Bacteria</taxon>
        <taxon>Pseudomonadati</taxon>
        <taxon>Bacteroidota</taxon>
        <taxon>Flavobacteriia</taxon>
        <taxon>Flavobacteriales</taxon>
        <taxon>Flavobacteriaceae</taxon>
        <taxon>Flavobacterium</taxon>
    </lineage>
</organism>
<dbReference type="AlphaFoldDB" id="A0A1G4V2H5"/>
<dbReference type="Proteomes" id="UP000182124">
    <property type="component" value="Unassembled WGS sequence"/>
</dbReference>